<keyword evidence="3" id="KW-1185">Reference proteome</keyword>
<dbReference type="Proteomes" id="UP000699975">
    <property type="component" value="Unassembled WGS sequence"/>
</dbReference>
<dbReference type="RefSeq" id="WP_218317183.1">
    <property type="nucleotide sequence ID" value="NZ_JAGSPB010000002.1"/>
</dbReference>
<evidence type="ECO:0000313" key="3">
    <source>
        <dbReference type="Proteomes" id="UP000699975"/>
    </source>
</evidence>
<keyword evidence="1" id="KW-1133">Transmembrane helix</keyword>
<feature type="transmembrane region" description="Helical" evidence="1">
    <location>
        <begin position="6"/>
        <end position="27"/>
    </location>
</feature>
<organism evidence="2 3">
    <name type="scientific">Erythrobacter ani</name>
    <dbReference type="NCBI Taxonomy" id="2827235"/>
    <lineage>
        <taxon>Bacteria</taxon>
        <taxon>Pseudomonadati</taxon>
        <taxon>Pseudomonadota</taxon>
        <taxon>Alphaproteobacteria</taxon>
        <taxon>Sphingomonadales</taxon>
        <taxon>Erythrobacteraceae</taxon>
        <taxon>Erythrobacter/Porphyrobacter group</taxon>
        <taxon>Erythrobacter</taxon>
    </lineage>
</organism>
<keyword evidence="1" id="KW-0812">Transmembrane</keyword>
<protein>
    <submittedName>
        <fullName evidence="2">Uncharacterized protein</fullName>
    </submittedName>
</protein>
<keyword evidence="1" id="KW-0472">Membrane</keyword>
<comment type="caution">
    <text evidence="2">The sequence shown here is derived from an EMBL/GenBank/DDBJ whole genome shotgun (WGS) entry which is preliminary data.</text>
</comment>
<sequence length="90" mass="9747">MDGGVIGLGITLIGMGLGVIIAPHAMVRESERNHARRLKELKEGAPEAYLEEKRELEAYRPRFDLSDKTIRKLGGVAAILGGAAVFEGIF</sequence>
<proteinExistence type="predicted"/>
<accession>A0ABS6SNK8</accession>
<evidence type="ECO:0000256" key="1">
    <source>
        <dbReference type="SAM" id="Phobius"/>
    </source>
</evidence>
<evidence type="ECO:0000313" key="2">
    <source>
        <dbReference type="EMBL" id="MBV7266611.1"/>
    </source>
</evidence>
<gene>
    <name evidence="2" type="ORF">KCG45_10515</name>
</gene>
<reference evidence="2 3" key="1">
    <citation type="submission" date="2021-04" db="EMBL/GenBank/DDBJ databases">
        <authorList>
            <person name="Pira H."/>
            <person name="Risdian C."/>
            <person name="Wink J."/>
        </authorList>
    </citation>
    <scope>NUCLEOTIDE SEQUENCE [LARGE SCALE GENOMIC DNA]</scope>
    <source>
        <strain evidence="2 3">WH131</strain>
    </source>
</reference>
<dbReference type="EMBL" id="JAGSPB010000002">
    <property type="protein sequence ID" value="MBV7266611.1"/>
    <property type="molecule type" value="Genomic_DNA"/>
</dbReference>
<name>A0ABS6SNK8_9SPHN</name>